<keyword evidence="3" id="KW-1185">Reference proteome</keyword>
<evidence type="ECO:0000256" key="1">
    <source>
        <dbReference type="SAM" id="MobiDB-lite"/>
    </source>
</evidence>
<evidence type="ECO:0000313" key="3">
    <source>
        <dbReference type="Proteomes" id="UP000095759"/>
    </source>
</evidence>
<reference evidence="2 3" key="1">
    <citation type="submission" date="2016-08" db="EMBL/GenBank/DDBJ databases">
        <title>Complete genome sequence of Streptomyces agglomeratus strain 6-3-2, a novel anti-MRSA actinomycete isolated from Wuli of Tebit, China.</title>
        <authorList>
            <person name="Chen X."/>
        </authorList>
    </citation>
    <scope>NUCLEOTIDE SEQUENCE [LARGE SCALE GENOMIC DNA]</scope>
    <source>
        <strain evidence="2 3">6-3-2</strain>
    </source>
</reference>
<feature type="region of interest" description="Disordered" evidence="1">
    <location>
        <begin position="77"/>
        <end position="97"/>
    </location>
</feature>
<gene>
    <name evidence="2" type="ORF">AS594_32260</name>
</gene>
<evidence type="ECO:0000313" key="2">
    <source>
        <dbReference type="EMBL" id="OEJ28466.1"/>
    </source>
</evidence>
<comment type="caution">
    <text evidence="2">The sequence shown here is derived from an EMBL/GenBank/DDBJ whole genome shotgun (WGS) entry which is preliminary data.</text>
</comment>
<dbReference type="Proteomes" id="UP000095759">
    <property type="component" value="Unassembled WGS sequence"/>
</dbReference>
<dbReference type="AlphaFoldDB" id="A0A1E5PG30"/>
<accession>A0A1E5PG30</accession>
<organism evidence="2 3">
    <name type="scientific">Streptomyces agglomeratus</name>
    <dbReference type="NCBI Taxonomy" id="285458"/>
    <lineage>
        <taxon>Bacteria</taxon>
        <taxon>Bacillati</taxon>
        <taxon>Actinomycetota</taxon>
        <taxon>Actinomycetes</taxon>
        <taxon>Kitasatosporales</taxon>
        <taxon>Streptomycetaceae</taxon>
        <taxon>Streptomyces</taxon>
    </lineage>
</organism>
<protein>
    <submittedName>
        <fullName evidence="2">Uncharacterized protein</fullName>
    </submittedName>
</protein>
<sequence>MRVGMPARRSLTSGGNSAAFAVRMGEWVFTPASGHSAREAGATLRDDDRWIDLRYSAPLLEDLLAELRSIEADFVARSSSAEVSDWPGVQSAGQPHA</sequence>
<proteinExistence type="predicted"/>
<dbReference type="EMBL" id="MEHJ01000001">
    <property type="protein sequence ID" value="OEJ28466.1"/>
    <property type="molecule type" value="Genomic_DNA"/>
</dbReference>
<name>A0A1E5PG30_9ACTN</name>